<accession>A0A2P5CNT2</accession>
<dbReference type="OrthoDB" id="10403737at2759"/>
<dbReference type="EMBL" id="JXTC01000344">
    <property type="protein sequence ID" value="PON62691.1"/>
    <property type="molecule type" value="Genomic_DNA"/>
</dbReference>
<sequence>MYFKVSKRIHDLDMRFSCNSLCDVSLVSYHRHDEALDGRNCLAAQGFTITRMHKNILHTDYHRQTRGSLLLNLPAFTVSDFTLPLPILLREDNSAIEKANKKLGALCRLIKPNAMIKFR</sequence>
<keyword evidence="2" id="KW-1185">Reference proteome</keyword>
<organism evidence="1 2">
    <name type="scientific">Trema orientale</name>
    <name type="common">Charcoal tree</name>
    <name type="synonym">Celtis orientalis</name>
    <dbReference type="NCBI Taxonomy" id="63057"/>
    <lineage>
        <taxon>Eukaryota</taxon>
        <taxon>Viridiplantae</taxon>
        <taxon>Streptophyta</taxon>
        <taxon>Embryophyta</taxon>
        <taxon>Tracheophyta</taxon>
        <taxon>Spermatophyta</taxon>
        <taxon>Magnoliopsida</taxon>
        <taxon>eudicotyledons</taxon>
        <taxon>Gunneridae</taxon>
        <taxon>Pentapetalae</taxon>
        <taxon>rosids</taxon>
        <taxon>fabids</taxon>
        <taxon>Rosales</taxon>
        <taxon>Cannabaceae</taxon>
        <taxon>Trema</taxon>
    </lineage>
</organism>
<dbReference type="Proteomes" id="UP000237000">
    <property type="component" value="Unassembled WGS sequence"/>
</dbReference>
<name>A0A2P5CNT2_TREOI</name>
<evidence type="ECO:0000313" key="2">
    <source>
        <dbReference type="Proteomes" id="UP000237000"/>
    </source>
</evidence>
<dbReference type="InParanoid" id="A0A2P5CNT2"/>
<proteinExistence type="predicted"/>
<protein>
    <submittedName>
        <fullName evidence="1">Uncharacterized protein</fullName>
    </submittedName>
</protein>
<reference evidence="2" key="1">
    <citation type="submission" date="2016-06" db="EMBL/GenBank/DDBJ databases">
        <title>Parallel loss of symbiosis genes in relatives of nitrogen-fixing non-legume Parasponia.</title>
        <authorList>
            <person name="Van Velzen R."/>
            <person name="Holmer R."/>
            <person name="Bu F."/>
            <person name="Rutten L."/>
            <person name="Van Zeijl A."/>
            <person name="Liu W."/>
            <person name="Santuari L."/>
            <person name="Cao Q."/>
            <person name="Sharma T."/>
            <person name="Shen D."/>
            <person name="Roswanjaya Y."/>
            <person name="Wardhani T."/>
            <person name="Kalhor M.S."/>
            <person name="Jansen J."/>
            <person name="Van den Hoogen J."/>
            <person name="Gungor B."/>
            <person name="Hartog M."/>
            <person name="Hontelez J."/>
            <person name="Verver J."/>
            <person name="Yang W.-C."/>
            <person name="Schijlen E."/>
            <person name="Repin R."/>
            <person name="Schilthuizen M."/>
            <person name="Schranz E."/>
            <person name="Heidstra R."/>
            <person name="Miyata K."/>
            <person name="Fedorova E."/>
            <person name="Kohlen W."/>
            <person name="Bisseling T."/>
            <person name="Smit S."/>
            <person name="Geurts R."/>
        </authorList>
    </citation>
    <scope>NUCLEOTIDE SEQUENCE [LARGE SCALE GENOMIC DNA]</scope>
    <source>
        <strain evidence="2">cv. RG33-2</strain>
    </source>
</reference>
<dbReference type="AlphaFoldDB" id="A0A2P5CNT2"/>
<gene>
    <name evidence="1" type="ORF">TorRG33x02_278600</name>
</gene>
<comment type="caution">
    <text evidence="1">The sequence shown here is derived from an EMBL/GenBank/DDBJ whole genome shotgun (WGS) entry which is preliminary data.</text>
</comment>
<evidence type="ECO:0000313" key="1">
    <source>
        <dbReference type="EMBL" id="PON62691.1"/>
    </source>
</evidence>